<feature type="chain" id="PRO_5045123339" evidence="1">
    <location>
        <begin position="35"/>
        <end position="139"/>
    </location>
</feature>
<feature type="signal peptide" evidence="1">
    <location>
        <begin position="1"/>
        <end position="34"/>
    </location>
</feature>
<keyword evidence="1" id="KW-0732">Signal</keyword>
<dbReference type="EMBL" id="BMOL01000009">
    <property type="protein sequence ID" value="GGL82881.1"/>
    <property type="molecule type" value="Genomic_DNA"/>
</dbReference>
<protein>
    <submittedName>
        <fullName evidence="2">Uncharacterized protein</fullName>
    </submittedName>
</protein>
<keyword evidence="3" id="KW-1185">Reference proteome</keyword>
<dbReference type="Proteomes" id="UP000639973">
    <property type="component" value="Unassembled WGS sequence"/>
</dbReference>
<evidence type="ECO:0000313" key="3">
    <source>
        <dbReference type="Proteomes" id="UP000639973"/>
    </source>
</evidence>
<reference evidence="3" key="1">
    <citation type="journal article" date="2019" name="Int. J. Syst. Evol. Microbiol.">
        <title>The Global Catalogue of Microorganisms (GCM) 10K type strain sequencing project: providing services to taxonomists for standard genome sequencing and annotation.</title>
        <authorList>
            <consortium name="The Broad Institute Genomics Platform"/>
            <consortium name="The Broad Institute Genome Sequencing Center for Infectious Disease"/>
            <person name="Wu L."/>
            <person name="Ma J."/>
        </authorList>
    </citation>
    <scope>NUCLEOTIDE SEQUENCE [LARGE SCALE GENOMIC DNA]</scope>
    <source>
        <strain evidence="3">JCM 15442</strain>
    </source>
</reference>
<proteinExistence type="predicted"/>
<dbReference type="RefSeq" id="WP_188971652.1">
    <property type="nucleotide sequence ID" value="NZ_BMOL01000009.1"/>
</dbReference>
<evidence type="ECO:0000313" key="2">
    <source>
        <dbReference type="EMBL" id="GGL82881.1"/>
    </source>
</evidence>
<accession>A0ABQ2GA83</accession>
<comment type="caution">
    <text evidence="2">The sequence shown here is derived from an EMBL/GenBank/DDBJ whole genome shotgun (WGS) entry which is preliminary data.</text>
</comment>
<evidence type="ECO:0000256" key="1">
    <source>
        <dbReference type="SAM" id="SignalP"/>
    </source>
</evidence>
<sequence>MKKMLTVLLTLTALNGMYAVVAVPLPLATVVANADGGDVLRYDSLYTESNWQGVALPPEVMFALGDPRQMVLTVEDLPSNVKASLRPSHAAGVVGLKISRDDRRQAVRQTGRFTLTNPASGYSYTVQAMVVGEEQPEKD</sequence>
<organism evidence="2 3">
    <name type="scientific">Deinococcus aerolatus</name>
    <dbReference type="NCBI Taxonomy" id="522487"/>
    <lineage>
        <taxon>Bacteria</taxon>
        <taxon>Thermotogati</taxon>
        <taxon>Deinococcota</taxon>
        <taxon>Deinococci</taxon>
        <taxon>Deinococcales</taxon>
        <taxon>Deinococcaceae</taxon>
        <taxon>Deinococcus</taxon>
    </lineage>
</organism>
<gene>
    <name evidence="2" type="ORF">GCM10010840_20800</name>
</gene>
<name>A0ABQ2GA83_9DEIO</name>